<comment type="caution">
    <text evidence="5">The sequence shown here is derived from an EMBL/GenBank/DDBJ whole genome shotgun (WGS) entry which is preliminary data.</text>
</comment>
<dbReference type="PANTHER" id="PTHR38439:SF3">
    <property type="entry name" value="COPPER-RESISTANT CUPROPROTEIN COPI"/>
    <property type="match status" value="1"/>
</dbReference>
<dbReference type="AlphaFoldDB" id="A0A512NE92"/>
<keyword evidence="6" id="KW-1185">Reference proteome</keyword>
<evidence type="ECO:0000256" key="2">
    <source>
        <dbReference type="ARBA" id="ARBA00023008"/>
    </source>
</evidence>
<dbReference type="RefSeq" id="WP_147151637.1">
    <property type="nucleotide sequence ID" value="NZ_BKAJ01000076.1"/>
</dbReference>
<dbReference type="PANTHER" id="PTHR38439">
    <property type="entry name" value="AURACYANIN-B"/>
    <property type="match status" value="1"/>
</dbReference>
<dbReference type="SUPFAM" id="SSF49503">
    <property type="entry name" value="Cupredoxins"/>
    <property type="match status" value="1"/>
</dbReference>
<proteinExistence type="predicted"/>
<keyword evidence="1" id="KW-0479">Metal-binding</keyword>
<dbReference type="GO" id="GO:0009055">
    <property type="term" value="F:electron transfer activity"/>
    <property type="evidence" value="ECO:0007669"/>
    <property type="project" value="InterPro"/>
</dbReference>
<dbReference type="InterPro" id="IPR000923">
    <property type="entry name" value="BlueCu_1"/>
</dbReference>
<evidence type="ECO:0000313" key="6">
    <source>
        <dbReference type="Proteomes" id="UP000321058"/>
    </source>
</evidence>
<feature type="chain" id="PRO_5022160586" description="Blue (type 1) copper domain-containing protein" evidence="3">
    <location>
        <begin position="22"/>
        <end position="161"/>
    </location>
</feature>
<name>A0A512NE92_9HYPH</name>
<dbReference type="Gene3D" id="2.60.40.420">
    <property type="entry name" value="Cupredoxins - blue copper proteins"/>
    <property type="match status" value="1"/>
</dbReference>
<feature type="domain" description="Blue (type 1) copper" evidence="4">
    <location>
        <begin position="50"/>
        <end position="157"/>
    </location>
</feature>
<dbReference type="Proteomes" id="UP000321058">
    <property type="component" value="Unassembled WGS sequence"/>
</dbReference>
<evidence type="ECO:0000259" key="4">
    <source>
        <dbReference type="Pfam" id="PF00127"/>
    </source>
</evidence>
<dbReference type="InterPro" id="IPR008972">
    <property type="entry name" value="Cupredoxin"/>
</dbReference>
<dbReference type="EMBL" id="BKAJ01000076">
    <property type="protein sequence ID" value="GEP57266.1"/>
    <property type="molecule type" value="Genomic_DNA"/>
</dbReference>
<keyword evidence="2" id="KW-0186">Copper</keyword>
<feature type="signal peptide" evidence="3">
    <location>
        <begin position="1"/>
        <end position="21"/>
    </location>
</feature>
<protein>
    <recommendedName>
        <fullName evidence="4">Blue (type 1) copper domain-containing protein</fullName>
    </recommendedName>
</protein>
<dbReference type="GO" id="GO:0005507">
    <property type="term" value="F:copper ion binding"/>
    <property type="evidence" value="ECO:0007669"/>
    <property type="project" value="InterPro"/>
</dbReference>
<dbReference type="InterPro" id="IPR050845">
    <property type="entry name" value="Cu-binding_ET"/>
</dbReference>
<keyword evidence="3" id="KW-0732">Signal</keyword>
<evidence type="ECO:0000256" key="3">
    <source>
        <dbReference type="SAM" id="SignalP"/>
    </source>
</evidence>
<organism evidence="5 6">
    <name type="scientific">Reyranella soli</name>
    <dbReference type="NCBI Taxonomy" id="1230389"/>
    <lineage>
        <taxon>Bacteria</taxon>
        <taxon>Pseudomonadati</taxon>
        <taxon>Pseudomonadota</taxon>
        <taxon>Alphaproteobacteria</taxon>
        <taxon>Hyphomicrobiales</taxon>
        <taxon>Reyranellaceae</taxon>
        <taxon>Reyranella</taxon>
    </lineage>
</organism>
<evidence type="ECO:0000256" key="1">
    <source>
        <dbReference type="ARBA" id="ARBA00022723"/>
    </source>
</evidence>
<gene>
    <name evidence="5" type="ORF">RSO01_44320</name>
</gene>
<evidence type="ECO:0000313" key="5">
    <source>
        <dbReference type="EMBL" id="GEP57266.1"/>
    </source>
</evidence>
<dbReference type="OrthoDB" id="9816061at2"/>
<dbReference type="Pfam" id="PF00127">
    <property type="entry name" value="Copper-bind"/>
    <property type="match status" value="1"/>
</dbReference>
<reference evidence="5 6" key="1">
    <citation type="submission" date="2019-07" db="EMBL/GenBank/DDBJ databases">
        <title>Whole genome shotgun sequence of Reyranella soli NBRC 108950.</title>
        <authorList>
            <person name="Hosoyama A."/>
            <person name="Uohara A."/>
            <person name="Ohji S."/>
            <person name="Ichikawa N."/>
        </authorList>
    </citation>
    <scope>NUCLEOTIDE SEQUENCE [LARGE SCALE GENOMIC DNA]</scope>
    <source>
        <strain evidence="5 6">NBRC 108950</strain>
    </source>
</reference>
<accession>A0A512NE92</accession>
<sequence length="161" mass="17431">MLFRRSFVGVLALAAATPASAHSPTPPSGGRPGDPAKVTRVINVVAIENAFSLKALDVRDGETVRFVLHNDGVDPHELTIGTVAEHAEHRKQMKEMMELQKKGGHAGHSMADMAQSGGVWVDPGKTATFVWTFKRTADLEFACNIPGHYEDGMKGPIRFVK</sequence>